<organism evidence="5 6">
    <name type="scientific">Klebsormidium nitens</name>
    <name type="common">Green alga</name>
    <name type="synonym">Ulothrix nitens</name>
    <dbReference type="NCBI Taxonomy" id="105231"/>
    <lineage>
        <taxon>Eukaryota</taxon>
        <taxon>Viridiplantae</taxon>
        <taxon>Streptophyta</taxon>
        <taxon>Klebsormidiophyceae</taxon>
        <taxon>Klebsormidiales</taxon>
        <taxon>Klebsormidiaceae</taxon>
        <taxon>Klebsormidium</taxon>
    </lineage>
</organism>
<dbReference type="InterPro" id="IPR036396">
    <property type="entry name" value="Cyt_P450_sf"/>
</dbReference>
<evidence type="ECO:0000256" key="4">
    <source>
        <dbReference type="SAM" id="Phobius"/>
    </source>
</evidence>
<evidence type="ECO:0000256" key="2">
    <source>
        <dbReference type="RuleBase" id="RU000461"/>
    </source>
</evidence>
<dbReference type="OMA" id="EHKHEIR"/>
<name>A0A1Y1IIJ0_KLENI</name>
<dbReference type="Pfam" id="PF00067">
    <property type="entry name" value="p450"/>
    <property type="match status" value="1"/>
</dbReference>
<accession>A0A1Y1IIJ0</accession>
<evidence type="ECO:0000256" key="3">
    <source>
        <dbReference type="SAM" id="MobiDB-lite"/>
    </source>
</evidence>
<keyword evidence="6" id="KW-1185">Reference proteome</keyword>
<dbReference type="AlphaFoldDB" id="A0A1Y1IIJ0"/>
<dbReference type="PROSITE" id="PS51257">
    <property type="entry name" value="PROKAR_LIPOPROTEIN"/>
    <property type="match status" value="1"/>
</dbReference>
<keyword evidence="2" id="KW-0503">Monooxygenase</keyword>
<dbReference type="InterPro" id="IPR001128">
    <property type="entry name" value="Cyt_P450"/>
</dbReference>
<reference evidence="5 6" key="1">
    <citation type="journal article" date="2014" name="Nat. Commun.">
        <title>Klebsormidium flaccidum genome reveals primary factors for plant terrestrial adaptation.</title>
        <authorList>
            <person name="Hori K."/>
            <person name="Maruyama F."/>
            <person name="Fujisawa T."/>
            <person name="Togashi T."/>
            <person name="Yamamoto N."/>
            <person name="Seo M."/>
            <person name="Sato S."/>
            <person name="Yamada T."/>
            <person name="Mori H."/>
            <person name="Tajima N."/>
            <person name="Moriyama T."/>
            <person name="Ikeuchi M."/>
            <person name="Watanabe M."/>
            <person name="Wada H."/>
            <person name="Kobayashi K."/>
            <person name="Saito M."/>
            <person name="Masuda T."/>
            <person name="Sasaki-Sekimoto Y."/>
            <person name="Mashiguchi K."/>
            <person name="Awai K."/>
            <person name="Shimojima M."/>
            <person name="Masuda S."/>
            <person name="Iwai M."/>
            <person name="Nobusawa T."/>
            <person name="Narise T."/>
            <person name="Kondo S."/>
            <person name="Saito H."/>
            <person name="Sato R."/>
            <person name="Murakawa M."/>
            <person name="Ihara Y."/>
            <person name="Oshima-Yamada Y."/>
            <person name="Ohtaka K."/>
            <person name="Satoh M."/>
            <person name="Sonobe K."/>
            <person name="Ishii M."/>
            <person name="Ohtani R."/>
            <person name="Kanamori-Sato M."/>
            <person name="Honoki R."/>
            <person name="Miyazaki D."/>
            <person name="Mochizuki H."/>
            <person name="Umetsu J."/>
            <person name="Higashi K."/>
            <person name="Shibata D."/>
            <person name="Kamiya Y."/>
            <person name="Sato N."/>
            <person name="Nakamura Y."/>
            <person name="Tabata S."/>
            <person name="Ida S."/>
            <person name="Kurokawa K."/>
            <person name="Ohta H."/>
        </authorList>
    </citation>
    <scope>NUCLEOTIDE SEQUENCE [LARGE SCALE GENOMIC DNA]</scope>
    <source>
        <strain evidence="5 6">NIES-2285</strain>
    </source>
</reference>
<feature type="region of interest" description="Disordered" evidence="3">
    <location>
        <begin position="519"/>
        <end position="540"/>
    </location>
</feature>
<sequence length="569" mass="63485">MKAGSKKLERQKGARQFVSALFLGACLLCTVFWGSWLAALTTLILTAVFHWGLAPAVRFRHIPGPSFRPFIGNLPELAEKEYPELIYQWSLQYGPVFRLFMGPSPIVVLSDAESIKTVGVKLFQDFHTRPPMQSTETAPVGIVFSKGAYWAGARSAVMPLFHSEQLEAYALAIHGALHKMQARLTSAISEEKPIELKRLTQQLAIDIIGRAAFGVDFDAQNESTTSPLVAAGNGVIDAMKFGKAAPLDTIVGLFFPKYIQDWTAEVLKRIPGTLANMGYVNRRILMDVAQQTAHERRTGGSAERDFLTYLARTARVKDTGRKLSDKEIRAISMEVLVAGSETTATTIAMAVYFLTLNKEAQAKVYEEVDRNAKAGIKEPRYSDLSKYPYVEQVVKETLRIFPVAPMVTRTANRTLDVAGVRIPEGTQVWLAINNMHRNELYFADPDRFWPERFDPQGAEQLRRHPYAYLPFGLGPRMCVGFKHARVADESAGRDRDETSRRPSGGRAYAVAQLVALRHKSVPTDSSPSGRRERHQSLDKAGLKHVRAMKKFSSLHFHVSHVSEPSKHYG</sequence>
<keyword evidence="2" id="KW-0560">Oxidoreductase</keyword>
<dbReference type="PROSITE" id="PS00086">
    <property type="entry name" value="CYTOCHROME_P450"/>
    <property type="match status" value="1"/>
</dbReference>
<comment type="similarity">
    <text evidence="2">Belongs to the cytochrome P450 family.</text>
</comment>
<proteinExistence type="inferred from homology"/>
<comment type="cofactor">
    <cofactor evidence="1">
        <name>heme</name>
        <dbReference type="ChEBI" id="CHEBI:30413"/>
    </cofactor>
</comment>
<dbReference type="Proteomes" id="UP000054558">
    <property type="component" value="Unassembled WGS sequence"/>
</dbReference>
<dbReference type="PRINTS" id="PR00463">
    <property type="entry name" value="EP450I"/>
</dbReference>
<evidence type="ECO:0000313" key="6">
    <source>
        <dbReference type="Proteomes" id="UP000054558"/>
    </source>
</evidence>
<dbReference type="STRING" id="105231.A0A1Y1IIJ0"/>
<evidence type="ECO:0000313" key="5">
    <source>
        <dbReference type="EMBL" id="GAQ88536.1"/>
    </source>
</evidence>
<dbReference type="GO" id="GO:0020037">
    <property type="term" value="F:heme binding"/>
    <property type="evidence" value="ECO:0007669"/>
    <property type="project" value="InterPro"/>
</dbReference>
<keyword evidence="4" id="KW-1133">Transmembrane helix</keyword>
<dbReference type="PRINTS" id="PR00385">
    <property type="entry name" value="P450"/>
</dbReference>
<dbReference type="GO" id="GO:0004497">
    <property type="term" value="F:monooxygenase activity"/>
    <property type="evidence" value="ECO:0007669"/>
    <property type="project" value="UniProtKB-KW"/>
</dbReference>
<feature type="binding site" description="axial binding residue" evidence="1">
    <location>
        <position position="478"/>
    </location>
    <ligand>
        <name>heme</name>
        <dbReference type="ChEBI" id="CHEBI:30413"/>
    </ligand>
    <ligandPart>
        <name>Fe</name>
        <dbReference type="ChEBI" id="CHEBI:18248"/>
    </ligandPart>
</feature>
<keyword evidence="1 2" id="KW-0479">Metal-binding</keyword>
<dbReference type="PANTHER" id="PTHR24301">
    <property type="entry name" value="THROMBOXANE-A SYNTHASE"/>
    <property type="match status" value="1"/>
</dbReference>
<dbReference type="PANTHER" id="PTHR24301:SF2">
    <property type="entry name" value="THROMBOXANE-A SYNTHASE"/>
    <property type="match status" value="1"/>
</dbReference>
<keyword evidence="1 2" id="KW-0349">Heme</keyword>
<keyword evidence="4" id="KW-0472">Membrane</keyword>
<gene>
    <name evidence="5" type="ORF">KFL_004370060</name>
</gene>
<protein>
    <submittedName>
        <fullName evidence="5">Cytochrome P450</fullName>
    </submittedName>
</protein>
<dbReference type="EMBL" id="DF237386">
    <property type="protein sequence ID" value="GAQ88536.1"/>
    <property type="molecule type" value="Genomic_DNA"/>
</dbReference>
<evidence type="ECO:0000256" key="1">
    <source>
        <dbReference type="PIRSR" id="PIRSR602401-1"/>
    </source>
</evidence>
<dbReference type="SUPFAM" id="SSF48264">
    <property type="entry name" value="Cytochrome P450"/>
    <property type="match status" value="1"/>
</dbReference>
<dbReference type="InterPro" id="IPR017972">
    <property type="entry name" value="Cyt_P450_CS"/>
</dbReference>
<dbReference type="InterPro" id="IPR002401">
    <property type="entry name" value="Cyt_P450_E_grp-I"/>
</dbReference>
<keyword evidence="1 2" id="KW-0408">Iron</keyword>
<keyword evidence="4" id="KW-0812">Transmembrane</keyword>
<dbReference type="GO" id="GO:0005506">
    <property type="term" value="F:iron ion binding"/>
    <property type="evidence" value="ECO:0007669"/>
    <property type="project" value="InterPro"/>
</dbReference>
<dbReference type="OrthoDB" id="1470350at2759"/>
<dbReference type="Gene3D" id="1.10.630.10">
    <property type="entry name" value="Cytochrome P450"/>
    <property type="match status" value="1"/>
</dbReference>
<feature type="transmembrane region" description="Helical" evidence="4">
    <location>
        <begin position="20"/>
        <end position="53"/>
    </location>
</feature>
<dbReference type="GO" id="GO:0016705">
    <property type="term" value="F:oxidoreductase activity, acting on paired donors, with incorporation or reduction of molecular oxygen"/>
    <property type="evidence" value="ECO:0007669"/>
    <property type="project" value="InterPro"/>
</dbReference>